<accession>A0A1U7NQV1</accession>
<dbReference type="InterPro" id="IPR003593">
    <property type="entry name" value="AAA+_ATPase"/>
</dbReference>
<keyword evidence="7 9" id="KW-1133">Transmembrane helix</keyword>
<dbReference type="SMART" id="SM00382">
    <property type="entry name" value="AAA"/>
    <property type="match status" value="1"/>
</dbReference>
<keyword evidence="13" id="KW-1185">Reference proteome</keyword>
<organism evidence="12 13">
    <name type="scientific">Dubosiella newyorkensis</name>
    <dbReference type="NCBI Taxonomy" id="1862672"/>
    <lineage>
        <taxon>Bacteria</taxon>
        <taxon>Bacillati</taxon>
        <taxon>Bacillota</taxon>
        <taxon>Erysipelotrichia</taxon>
        <taxon>Erysipelotrichales</taxon>
        <taxon>Erysipelotrichaceae</taxon>
        <taxon>Dubosiella</taxon>
    </lineage>
</organism>
<dbReference type="Proteomes" id="UP000186705">
    <property type="component" value="Unassembled WGS sequence"/>
</dbReference>
<proteinExistence type="predicted"/>
<dbReference type="Gene3D" id="3.40.50.300">
    <property type="entry name" value="P-loop containing nucleotide triphosphate hydrolases"/>
    <property type="match status" value="1"/>
</dbReference>
<evidence type="ECO:0000256" key="5">
    <source>
        <dbReference type="ARBA" id="ARBA00022741"/>
    </source>
</evidence>
<reference evidence="12 13" key="1">
    <citation type="submission" date="2016-11" db="EMBL/GenBank/DDBJ databases">
        <title>Description of two novel members of the family Erysipelotrichaceae: Ileibacterium lipovorans gen. nov., sp. nov. and Dubosiella newyorkensis, gen. nov., sp. nov.</title>
        <authorList>
            <person name="Cox L.M."/>
            <person name="Sohn J."/>
            <person name="Tyrrell K.L."/>
            <person name="Citron D.M."/>
            <person name="Lawson P.A."/>
            <person name="Patel N.B."/>
            <person name="Iizumi T."/>
            <person name="Perez-Perez G.I."/>
            <person name="Goldstein E.J."/>
            <person name="Blaser M.J."/>
        </authorList>
    </citation>
    <scope>NUCLEOTIDE SEQUENCE [LARGE SCALE GENOMIC DNA]</scope>
    <source>
        <strain evidence="12 13">NYU-BL-A4</strain>
    </source>
</reference>
<comment type="caution">
    <text evidence="12">The sequence shown here is derived from an EMBL/GenBank/DDBJ whole genome shotgun (WGS) entry which is preliminary data.</text>
</comment>
<dbReference type="Pfam" id="PF00005">
    <property type="entry name" value="ABC_tran"/>
    <property type="match status" value="1"/>
</dbReference>
<dbReference type="PANTHER" id="PTHR43394">
    <property type="entry name" value="ATP-DEPENDENT PERMEASE MDL1, MITOCHONDRIAL"/>
    <property type="match status" value="1"/>
</dbReference>
<feature type="transmembrane region" description="Helical" evidence="9">
    <location>
        <begin position="276"/>
        <end position="297"/>
    </location>
</feature>
<protein>
    <submittedName>
        <fullName evidence="12">ABC transporter</fullName>
    </submittedName>
</protein>
<evidence type="ECO:0000259" key="10">
    <source>
        <dbReference type="PROSITE" id="PS50893"/>
    </source>
</evidence>
<evidence type="ECO:0000313" key="13">
    <source>
        <dbReference type="Proteomes" id="UP000186705"/>
    </source>
</evidence>
<feature type="domain" description="ABC transporter" evidence="10">
    <location>
        <begin position="332"/>
        <end position="569"/>
    </location>
</feature>
<feature type="transmembrane region" description="Helical" evidence="9">
    <location>
        <begin position="21"/>
        <end position="41"/>
    </location>
</feature>
<dbReference type="GO" id="GO:0005524">
    <property type="term" value="F:ATP binding"/>
    <property type="evidence" value="ECO:0007669"/>
    <property type="project" value="UniProtKB-KW"/>
</dbReference>
<dbReference type="InterPro" id="IPR036640">
    <property type="entry name" value="ABC1_TM_sf"/>
</dbReference>
<comment type="subcellular location">
    <subcellularLocation>
        <location evidence="1">Cell membrane</location>
        <topology evidence="1">Multi-pass membrane protein</topology>
    </subcellularLocation>
</comment>
<dbReference type="SUPFAM" id="SSF52540">
    <property type="entry name" value="P-loop containing nucleoside triphosphate hydrolases"/>
    <property type="match status" value="1"/>
</dbReference>
<evidence type="ECO:0000256" key="7">
    <source>
        <dbReference type="ARBA" id="ARBA00022989"/>
    </source>
</evidence>
<dbReference type="Gene3D" id="1.20.1560.10">
    <property type="entry name" value="ABC transporter type 1, transmembrane domain"/>
    <property type="match status" value="1"/>
</dbReference>
<gene>
    <name evidence="12" type="ORF">BO225_00140</name>
</gene>
<dbReference type="PANTHER" id="PTHR43394:SF1">
    <property type="entry name" value="ATP-BINDING CASSETTE SUB-FAMILY B MEMBER 10, MITOCHONDRIAL"/>
    <property type="match status" value="1"/>
</dbReference>
<dbReference type="InterPro" id="IPR003439">
    <property type="entry name" value="ABC_transporter-like_ATP-bd"/>
</dbReference>
<evidence type="ECO:0000259" key="11">
    <source>
        <dbReference type="PROSITE" id="PS50929"/>
    </source>
</evidence>
<dbReference type="GO" id="GO:0005886">
    <property type="term" value="C:plasma membrane"/>
    <property type="evidence" value="ECO:0007669"/>
    <property type="project" value="UniProtKB-SubCell"/>
</dbReference>
<dbReference type="STRING" id="1862672.BO225_00140"/>
<evidence type="ECO:0000256" key="3">
    <source>
        <dbReference type="ARBA" id="ARBA00022475"/>
    </source>
</evidence>
<feature type="domain" description="ABC transmembrane type-1" evidence="11">
    <location>
        <begin position="21"/>
        <end position="299"/>
    </location>
</feature>
<name>A0A1U7NQV1_9FIRM</name>
<evidence type="ECO:0000256" key="2">
    <source>
        <dbReference type="ARBA" id="ARBA00022448"/>
    </source>
</evidence>
<dbReference type="RefSeq" id="WP_076340287.1">
    <property type="nucleotide sequence ID" value="NZ_CAJTMI010000056.1"/>
</dbReference>
<dbReference type="AlphaFoldDB" id="A0A1U7NQV1"/>
<keyword evidence="4 9" id="KW-0812">Transmembrane</keyword>
<dbReference type="InterPro" id="IPR017871">
    <property type="entry name" value="ABC_transporter-like_CS"/>
</dbReference>
<keyword evidence="2" id="KW-0813">Transport</keyword>
<dbReference type="GO" id="GO:0016887">
    <property type="term" value="F:ATP hydrolysis activity"/>
    <property type="evidence" value="ECO:0007669"/>
    <property type="project" value="InterPro"/>
</dbReference>
<sequence>MVKTLLSHLKEYKSASIKTPIFVAFEVLFDVLIPYLMSLLVDQGINQQNMEKVWLYGGLMLLCAFLALWAGAKSGKYAAIASSGFAKNLREAEFKNIQNFAFANIDEYSTGGLITRMMTDVTNVQNAYQMIIRACVRSPLMFIFSMAMVFYLSPAVAGIFLIVILFLGFSLFFIIFKVRPIFEKMFKKYDALNENIQENIAGIRAIKSFVREDYEINKFDKASSDIYVVNKKAEKLLILNSPIMQLSMYTLILGISWFGAHQVVGGNMQIGSLMSLFTYTSSVLMSLMMLSMVFVMVTMSIASAKRITQVITQVSYLQSPKDGIKTIKDGEVVFDHVYFNYAENDNDEFVLDDINVTIPSGSTYGILGATGSAKSSFVQLIPRLYDATKGAVKVGGINVKDYDLKSLRDNVGMVLQKNVLFSGTIIENMRWGDPNATLEEIKEACKLAQADEFIQKMPDGYDTYITQGGTNVSGGQRQRLCIARALLKKPKILILDDSTSAVDTKTDALIREAFLEKIPDTTKIIISQRISSIQDADQIIVLDNGKISAIGSHEQLLKSNEIYAQTYAAQQKGGDEDDAE</sequence>
<dbReference type="PROSITE" id="PS00211">
    <property type="entry name" value="ABC_TRANSPORTER_1"/>
    <property type="match status" value="1"/>
</dbReference>
<dbReference type="InterPro" id="IPR011527">
    <property type="entry name" value="ABC1_TM_dom"/>
</dbReference>
<dbReference type="GO" id="GO:0015421">
    <property type="term" value="F:ABC-type oligopeptide transporter activity"/>
    <property type="evidence" value="ECO:0007669"/>
    <property type="project" value="TreeGrafter"/>
</dbReference>
<dbReference type="GeneID" id="78274367"/>
<keyword evidence="6" id="KW-0067">ATP-binding</keyword>
<dbReference type="InterPro" id="IPR039421">
    <property type="entry name" value="Type_1_exporter"/>
</dbReference>
<evidence type="ECO:0000256" key="6">
    <source>
        <dbReference type="ARBA" id="ARBA00022840"/>
    </source>
</evidence>
<dbReference type="SUPFAM" id="SSF90123">
    <property type="entry name" value="ABC transporter transmembrane region"/>
    <property type="match status" value="1"/>
</dbReference>
<evidence type="ECO:0000256" key="4">
    <source>
        <dbReference type="ARBA" id="ARBA00022692"/>
    </source>
</evidence>
<dbReference type="PROSITE" id="PS50893">
    <property type="entry name" value="ABC_TRANSPORTER_2"/>
    <property type="match status" value="1"/>
</dbReference>
<feature type="transmembrane region" description="Helical" evidence="9">
    <location>
        <begin position="134"/>
        <end position="152"/>
    </location>
</feature>
<evidence type="ECO:0000256" key="1">
    <source>
        <dbReference type="ARBA" id="ARBA00004651"/>
    </source>
</evidence>
<evidence type="ECO:0000256" key="8">
    <source>
        <dbReference type="ARBA" id="ARBA00023136"/>
    </source>
</evidence>
<keyword evidence="3" id="KW-1003">Cell membrane</keyword>
<dbReference type="FunFam" id="3.40.50.300:FF:000221">
    <property type="entry name" value="Multidrug ABC transporter ATP-binding protein"/>
    <property type="match status" value="1"/>
</dbReference>
<keyword evidence="5" id="KW-0547">Nucleotide-binding</keyword>
<dbReference type="InterPro" id="IPR027417">
    <property type="entry name" value="P-loop_NTPase"/>
</dbReference>
<dbReference type="Pfam" id="PF00664">
    <property type="entry name" value="ABC_membrane"/>
    <property type="match status" value="1"/>
</dbReference>
<feature type="transmembrane region" description="Helical" evidence="9">
    <location>
        <begin position="158"/>
        <end position="178"/>
    </location>
</feature>
<dbReference type="PROSITE" id="PS50929">
    <property type="entry name" value="ABC_TM1F"/>
    <property type="match status" value="1"/>
</dbReference>
<dbReference type="EMBL" id="MPKA01000010">
    <property type="protein sequence ID" value="OLU48012.1"/>
    <property type="molecule type" value="Genomic_DNA"/>
</dbReference>
<dbReference type="OrthoDB" id="9762778at2"/>
<keyword evidence="8 9" id="KW-0472">Membrane</keyword>
<feature type="transmembrane region" description="Helical" evidence="9">
    <location>
        <begin position="246"/>
        <end position="264"/>
    </location>
</feature>
<evidence type="ECO:0000313" key="12">
    <source>
        <dbReference type="EMBL" id="OLU48012.1"/>
    </source>
</evidence>
<evidence type="ECO:0000256" key="9">
    <source>
        <dbReference type="SAM" id="Phobius"/>
    </source>
</evidence>
<feature type="transmembrane region" description="Helical" evidence="9">
    <location>
        <begin position="53"/>
        <end position="72"/>
    </location>
</feature>
<dbReference type="CDD" id="cd18548">
    <property type="entry name" value="ABC_6TM_Tm287_like"/>
    <property type="match status" value="1"/>
</dbReference>